<feature type="domain" description="PKD" evidence="1">
    <location>
        <begin position="139"/>
        <end position="199"/>
    </location>
</feature>
<evidence type="ECO:0000313" key="3">
    <source>
        <dbReference type="Proteomes" id="UP000283538"/>
    </source>
</evidence>
<dbReference type="InterPro" id="IPR022409">
    <property type="entry name" value="PKD/Chitinase_dom"/>
</dbReference>
<dbReference type="InterPro" id="IPR015943">
    <property type="entry name" value="WD40/YVTN_repeat-like_dom_sf"/>
</dbReference>
<dbReference type="PANTHER" id="PTHR36842">
    <property type="entry name" value="PROTEIN TOLB HOMOLOG"/>
    <property type="match status" value="1"/>
</dbReference>
<dbReference type="InterPro" id="IPR011047">
    <property type="entry name" value="Quinoprotein_ADH-like_sf"/>
</dbReference>
<dbReference type="Gene3D" id="2.60.40.10">
    <property type="entry name" value="Immunoglobulins"/>
    <property type="match status" value="2"/>
</dbReference>
<comment type="caution">
    <text evidence="2">The sequence shown here is derived from an EMBL/GenBank/DDBJ whole genome shotgun (WGS) entry which is preliminary data.</text>
</comment>
<dbReference type="SUPFAM" id="SSF50998">
    <property type="entry name" value="Quinoprotein alcohol dehydrogenase-like"/>
    <property type="match status" value="1"/>
</dbReference>
<dbReference type="EMBL" id="QSLA01000021">
    <property type="protein sequence ID" value="RHF04706.1"/>
    <property type="molecule type" value="Genomic_DNA"/>
</dbReference>
<protein>
    <submittedName>
        <fullName evidence="2">PKD domain-containing protein</fullName>
    </submittedName>
</protein>
<dbReference type="InterPro" id="IPR000601">
    <property type="entry name" value="PKD_dom"/>
</dbReference>
<dbReference type="PANTHER" id="PTHR36842:SF1">
    <property type="entry name" value="PROTEIN TOLB"/>
    <property type="match status" value="1"/>
</dbReference>
<gene>
    <name evidence="2" type="ORF">DW701_15155</name>
</gene>
<name>A0A414M598_9BACE</name>
<dbReference type="Proteomes" id="UP000283538">
    <property type="component" value="Unassembled WGS sequence"/>
</dbReference>
<accession>A0A414M598</accession>
<dbReference type="Gene3D" id="2.40.128.630">
    <property type="match status" value="1"/>
</dbReference>
<dbReference type="InterPro" id="IPR013783">
    <property type="entry name" value="Ig-like_fold"/>
</dbReference>
<dbReference type="SUPFAM" id="SSF49299">
    <property type="entry name" value="PKD domain"/>
    <property type="match status" value="2"/>
</dbReference>
<reference evidence="2 3" key="1">
    <citation type="submission" date="2018-08" db="EMBL/GenBank/DDBJ databases">
        <title>A genome reference for cultivated species of the human gut microbiota.</title>
        <authorList>
            <person name="Zou Y."/>
            <person name="Xue W."/>
            <person name="Luo G."/>
        </authorList>
    </citation>
    <scope>NUCLEOTIDE SEQUENCE [LARGE SCALE GENOMIC DNA]</scope>
    <source>
        <strain evidence="2 3">AM26-26AC</strain>
    </source>
</reference>
<dbReference type="InterPro" id="IPR018391">
    <property type="entry name" value="PQQ_b-propeller_rpt"/>
</dbReference>
<sequence>MKNIAYILFSVLLIFVTSCKDEETIYHTAARPGFAVGEQYEVGESVTFTDATIPNEGTKIVAYLWEFGDADKSTSTEQSPTFVFKKDGIYLVKLTVTDSNGLEVSSQKEITVINPTTPDFTFDKKKYVMGDLTTFTDATTTKSGTTITSYLWEFGDEAGTTSDKQNPTFTYTEAGAYAVKLTVTDSYGLTASITKSVTVLDPSQVIAVQWSSALNGVVKGIPSPALAKDGSAVYMLASAGNGAPATLNAFDVTNGAAKWTFDISVGLHDAEPNVLVKDVFSSPSVGKDGSVYIVVRDLQSASAKRHLYTLAVDANGAKKWHQAVGGNVNLYAITPAIDADGNIYVANRKNEVFKLTSSGAVTELASTDCPEVTGGISLAKDGTAYMFGKGNTGLYAYNTSGDNKKWLYNTDFGNASDALTGTLRSASVTVGNDGTLYSVIDLSSGAGAVIALDPNGSLKWKYETVGAIPDGGVVLGEDGTVYANGGKASGSNGAGVVALGSDGSLKWHYKTESDAQTVPLIDNRGYIHFITADATYYILKPDGKLFSSQKIGDSTASSPVMDDKGNLYVSVKKDGADVMLCVTSEATSYNTNSAWPMSGQNPQRTGLQK</sequence>
<evidence type="ECO:0000313" key="2">
    <source>
        <dbReference type="EMBL" id="RHF04706.1"/>
    </source>
</evidence>
<dbReference type="InterPro" id="IPR035986">
    <property type="entry name" value="PKD_dom_sf"/>
</dbReference>
<dbReference type="CDD" id="cd00146">
    <property type="entry name" value="PKD"/>
    <property type="match status" value="2"/>
</dbReference>
<dbReference type="PROSITE" id="PS51257">
    <property type="entry name" value="PROKAR_LIPOPROTEIN"/>
    <property type="match status" value="1"/>
</dbReference>
<dbReference type="Pfam" id="PF18911">
    <property type="entry name" value="PKD_4"/>
    <property type="match status" value="2"/>
</dbReference>
<dbReference type="SMART" id="SM00564">
    <property type="entry name" value="PQQ"/>
    <property type="match status" value="6"/>
</dbReference>
<proteinExistence type="predicted"/>
<evidence type="ECO:0000259" key="1">
    <source>
        <dbReference type="PROSITE" id="PS50093"/>
    </source>
</evidence>
<dbReference type="RefSeq" id="WP_004292963.1">
    <property type="nucleotide sequence ID" value="NZ_JAQECU010000008.1"/>
</dbReference>
<dbReference type="SMART" id="SM00089">
    <property type="entry name" value="PKD"/>
    <property type="match status" value="2"/>
</dbReference>
<dbReference type="AlphaFoldDB" id="A0A414M598"/>
<dbReference type="PROSITE" id="PS50093">
    <property type="entry name" value="PKD"/>
    <property type="match status" value="2"/>
</dbReference>
<feature type="domain" description="PKD" evidence="1">
    <location>
        <begin position="42"/>
        <end position="112"/>
    </location>
</feature>
<dbReference type="Gene3D" id="2.130.10.10">
    <property type="entry name" value="YVTN repeat-like/Quinoprotein amine dehydrogenase"/>
    <property type="match status" value="1"/>
</dbReference>
<organism evidence="2 3">
    <name type="scientific">Bacteroides eggerthii</name>
    <dbReference type="NCBI Taxonomy" id="28111"/>
    <lineage>
        <taxon>Bacteria</taxon>
        <taxon>Pseudomonadati</taxon>
        <taxon>Bacteroidota</taxon>
        <taxon>Bacteroidia</taxon>
        <taxon>Bacteroidales</taxon>
        <taxon>Bacteroidaceae</taxon>
        <taxon>Bacteroides</taxon>
    </lineage>
</organism>